<evidence type="ECO:0000256" key="1">
    <source>
        <dbReference type="SAM" id="MobiDB-lite"/>
    </source>
</evidence>
<organism evidence="2 3">
    <name type="scientific">Zavarzinia aquatilis</name>
    <dbReference type="NCBI Taxonomy" id="2211142"/>
    <lineage>
        <taxon>Bacteria</taxon>
        <taxon>Pseudomonadati</taxon>
        <taxon>Pseudomonadota</taxon>
        <taxon>Alphaproteobacteria</taxon>
        <taxon>Rhodospirillales</taxon>
        <taxon>Zavarziniaceae</taxon>
        <taxon>Zavarzinia</taxon>
    </lineage>
</organism>
<keyword evidence="2" id="KW-0969">Cilium</keyword>
<dbReference type="InterPro" id="IPR010845">
    <property type="entry name" value="FlaF"/>
</dbReference>
<evidence type="ECO:0000313" key="2">
    <source>
        <dbReference type="EMBL" id="PWR22934.1"/>
    </source>
</evidence>
<accession>A0A317E9G8</accession>
<evidence type="ECO:0000313" key="3">
    <source>
        <dbReference type="Proteomes" id="UP000245461"/>
    </source>
</evidence>
<dbReference type="Pfam" id="PF07309">
    <property type="entry name" value="FlaF"/>
    <property type="match status" value="1"/>
</dbReference>
<dbReference type="OrthoDB" id="8563081at2"/>
<feature type="region of interest" description="Disordered" evidence="1">
    <location>
        <begin position="1"/>
        <end position="22"/>
    </location>
</feature>
<dbReference type="NCBIfam" id="NF009435">
    <property type="entry name" value="PRK12794.1"/>
    <property type="match status" value="1"/>
</dbReference>
<dbReference type="EMBL" id="QGLE01000005">
    <property type="protein sequence ID" value="PWR22934.1"/>
    <property type="molecule type" value="Genomic_DNA"/>
</dbReference>
<sequence length="145" mass="15524">MYPTQRRPAYSKAPPSGDPRRTEGWALTEAARRLAEAQRAPENAPGFMDAVRRNWRLWTIFQAGVASPDSPMPPDLKANVLSLANFIDRHTVGILADPQPQKLDILIRINREIAAGLLANPADGASVPTTTAPPAAAGGGINHSV</sequence>
<gene>
    <name evidence="2" type="ORF">DKG74_11000</name>
</gene>
<protein>
    <submittedName>
        <fullName evidence="2">Flagellar biosynthesis regulatory protein FlaF</fullName>
    </submittedName>
</protein>
<name>A0A317E9G8_9PROT</name>
<dbReference type="RefSeq" id="WP_109905646.1">
    <property type="nucleotide sequence ID" value="NZ_QGLE01000005.1"/>
</dbReference>
<comment type="caution">
    <text evidence="2">The sequence shown here is derived from an EMBL/GenBank/DDBJ whole genome shotgun (WGS) entry which is preliminary data.</text>
</comment>
<reference evidence="2 3" key="1">
    <citation type="submission" date="2018-05" db="EMBL/GenBank/DDBJ databases">
        <title>Zavarzinia sp. HR-AS.</title>
        <authorList>
            <person name="Lee Y."/>
            <person name="Jeon C.O."/>
        </authorList>
    </citation>
    <scope>NUCLEOTIDE SEQUENCE [LARGE SCALE GENOMIC DNA]</scope>
    <source>
        <strain evidence="2 3">HR-AS</strain>
    </source>
</reference>
<dbReference type="AlphaFoldDB" id="A0A317E9G8"/>
<feature type="region of interest" description="Disordered" evidence="1">
    <location>
        <begin position="121"/>
        <end position="145"/>
    </location>
</feature>
<dbReference type="GO" id="GO:0044781">
    <property type="term" value="P:bacterial-type flagellum organization"/>
    <property type="evidence" value="ECO:0007669"/>
    <property type="project" value="InterPro"/>
</dbReference>
<keyword evidence="2" id="KW-0282">Flagellum</keyword>
<keyword evidence="2" id="KW-0966">Cell projection</keyword>
<proteinExistence type="predicted"/>
<keyword evidence="3" id="KW-1185">Reference proteome</keyword>
<dbReference type="Proteomes" id="UP000245461">
    <property type="component" value="Unassembled WGS sequence"/>
</dbReference>